<comment type="caution">
    <text evidence="2">The sequence shown here is derived from an EMBL/GenBank/DDBJ whole genome shotgun (WGS) entry which is preliminary data.</text>
</comment>
<proteinExistence type="predicted"/>
<protein>
    <submittedName>
        <fullName evidence="2">Uncharacterized protein</fullName>
    </submittedName>
</protein>
<organism evidence="2 3">
    <name type="scientific">Lachnoclostridium phytofermentans</name>
    <dbReference type="NCBI Taxonomy" id="66219"/>
    <lineage>
        <taxon>Bacteria</taxon>
        <taxon>Bacillati</taxon>
        <taxon>Bacillota</taxon>
        <taxon>Clostridia</taxon>
        <taxon>Lachnospirales</taxon>
        <taxon>Lachnospiraceae</taxon>
    </lineage>
</organism>
<keyword evidence="1" id="KW-0472">Membrane</keyword>
<dbReference type="Proteomes" id="UP000262969">
    <property type="component" value="Unassembled WGS sequence"/>
</dbReference>
<evidence type="ECO:0000313" key="2">
    <source>
        <dbReference type="EMBL" id="HCL02550.1"/>
    </source>
</evidence>
<dbReference type="AlphaFoldDB" id="A0A3D2X5Y3"/>
<dbReference type="EMBL" id="DPVV01000296">
    <property type="protein sequence ID" value="HCL02550.1"/>
    <property type="molecule type" value="Genomic_DNA"/>
</dbReference>
<reference evidence="2 3" key="1">
    <citation type="journal article" date="2018" name="Nat. Biotechnol.">
        <title>A standardized bacterial taxonomy based on genome phylogeny substantially revises the tree of life.</title>
        <authorList>
            <person name="Parks D.H."/>
            <person name="Chuvochina M."/>
            <person name="Waite D.W."/>
            <person name="Rinke C."/>
            <person name="Skarshewski A."/>
            <person name="Chaumeil P.A."/>
            <person name="Hugenholtz P."/>
        </authorList>
    </citation>
    <scope>NUCLEOTIDE SEQUENCE [LARGE SCALE GENOMIC DNA]</scope>
    <source>
        <strain evidence="2">UBA11728</strain>
    </source>
</reference>
<feature type="transmembrane region" description="Helical" evidence="1">
    <location>
        <begin position="29"/>
        <end position="50"/>
    </location>
</feature>
<feature type="transmembrane region" description="Helical" evidence="1">
    <location>
        <begin position="56"/>
        <end position="76"/>
    </location>
</feature>
<evidence type="ECO:0000256" key="1">
    <source>
        <dbReference type="SAM" id="Phobius"/>
    </source>
</evidence>
<accession>A0A3D2X5Y3</accession>
<gene>
    <name evidence="2" type="ORF">DHW61_09065</name>
</gene>
<keyword evidence="1" id="KW-1133">Transmembrane helix</keyword>
<name>A0A3D2X5Y3_9FIRM</name>
<keyword evidence="1" id="KW-0812">Transmembrane</keyword>
<sequence>MSLRRGNKEESRRKKLDINMEDVAHFVKYITICSGALLIFSLLAFLLTGSNPNTNVIYAMVIGINAFVVFTGILFLRKAYKKE</sequence>
<evidence type="ECO:0000313" key="3">
    <source>
        <dbReference type="Proteomes" id="UP000262969"/>
    </source>
</evidence>